<dbReference type="RefSeq" id="XP_037152820.1">
    <property type="nucleotide sequence ID" value="XM_037291385.1"/>
</dbReference>
<proteinExistence type="predicted"/>
<evidence type="ECO:0000313" key="1">
    <source>
        <dbReference type="EMBL" id="KAF6223603.1"/>
    </source>
</evidence>
<gene>
    <name evidence="1" type="ORF">HO133_000446</name>
</gene>
<reference evidence="1 2" key="1">
    <citation type="journal article" date="2020" name="Genomics">
        <title>Complete, high-quality genomes from long-read metagenomic sequencing of two wolf lichen thalli reveals enigmatic genome architecture.</title>
        <authorList>
            <person name="McKenzie S.K."/>
            <person name="Walston R.F."/>
            <person name="Allen J.L."/>
        </authorList>
    </citation>
    <scope>NUCLEOTIDE SEQUENCE [LARGE SCALE GENOMIC DNA]</scope>
    <source>
        <strain evidence="1">WasteWater1</strain>
    </source>
</reference>
<dbReference type="EMBL" id="JACCJB010000010">
    <property type="protein sequence ID" value="KAF6223603.1"/>
    <property type="molecule type" value="Genomic_DNA"/>
</dbReference>
<accession>A0A8H6CHF3</accession>
<sequence length="101" mass="10864">MAGVGEECFTLPAVTTSIYTLKVAACDVFGFHPSISKGAELLADAVVSMPDFLQGGLPLDAHPANTEEKRSILMHFIKAGQTRHGTQRSFLISKGSRREMA</sequence>
<dbReference type="Proteomes" id="UP000593566">
    <property type="component" value="Unassembled WGS sequence"/>
</dbReference>
<evidence type="ECO:0000313" key="2">
    <source>
        <dbReference type="Proteomes" id="UP000593566"/>
    </source>
</evidence>
<protein>
    <submittedName>
        <fullName evidence="1">Uncharacterized protein</fullName>
    </submittedName>
</protein>
<name>A0A8H6CHF3_9LECA</name>
<keyword evidence="2" id="KW-1185">Reference proteome</keyword>
<organism evidence="1 2">
    <name type="scientific">Letharia lupina</name>
    <dbReference type="NCBI Taxonomy" id="560253"/>
    <lineage>
        <taxon>Eukaryota</taxon>
        <taxon>Fungi</taxon>
        <taxon>Dikarya</taxon>
        <taxon>Ascomycota</taxon>
        <taxon>Pezizomycotina</taxon>
        <taxon>Lecanoromycetes</taxon>
        <taxon>OSLEUM clade</taxon>
        <taxon>Lecanoromycetidae</taxon>
        <taxon>Lecanorales</taxon>
        <taxon>Lecanorineae</taxon>
        <taxon>Parmeliaceae</taxon>
        <taxon>Letharia</taxon>
    </lineage>
</organism>
<comment type="caution">
    <text evidence="1">The sequence shown here is derived from an EMBL/GenBank/DDBJ whole genome shotgun (WGS) entry which is preliminary data.</text>
</comment>
<dbReference type="AlphaFoldDB" id="A0A8H6CHF3"/>
<dbReference type="GeneID" id="59328865"/>